<sequence length="144" mass="17079">MKLCVRMKTCEEFRKNLHDIIIKQISRNNEPEEAYKCVNTLNKVVGNIIESPYDEAKRQLKENNKIVKSTIRESSQMMKQLEKLEIALEEFLRKFKERARMKEKIAEESRKEIVNDFNNNIFILNIEISKQIFIIVNNSNSATR</sequence>
<keyword evidence="3" id="KW-1185">Reference proteome</keyword>
<dbReference type="Proteomes" id="UP000789405">
    <property type="component" value="Unassembled WGS sequence"/>
</dbReference>
<proteinExistence type="predicted"/>
<dbReference type="Gene3D" id="1.20.58.2190">
    <property type="match status" value="1"/>
</dbReference>
<evidence type="ECO:0000313" key="2">
    <source>
        <dbReference type="EMBL" id="CAG8542645.1"/>
    </source>
</evidence>
<feature type="coiled-coil region" evidence="1">
    <location>
        <begin position="53"/>
        <end position="112"/>
    </location>
</feature>
<gene>
    <name evidence="2" type="ORF">DERYTH_LOCUS4879</name>
</gene>
<name>A0A9N9FKH3_9GLOM</name>
<dbReference type="CDD" id="cd09212">
    <property type="entry name" value="PUB"/>
    <property type="match status" value="1"/>
</dbReference>
<dbReference type="OrthoDB" id="49605at2759"/>
<evidence type="ECO:0000313" key="3">
    <source>
        <dbReference type="Proteomes" id="UP000789405"/>
    </source>
</evidence>
<dbReference type="SUPFAM" id="SSF143503">
    <property type="entry name" value="PUG domain-like"/>
    <property type="match status" value="1"/>
</dbReference>
<dbReference type="InterPro" id="IPR036339">
    <property type="entry name" value="PUB-like_dom_sf"/>
</dbReference>
<organism evidence="2 3">
    <name type="scientific">Dentiscutata erythropus</name>
    <dbReference type="NCBI Taxonomy" id="1348616"/>
    <lineage>
        <taxon>Eukaryota</taxon>
        <taxon>Fungi</taxon>
        <taxon>Fungi incertae sedis</taxon>
        <taxon>Mucoromycota</taxon>
        <taxon>Glomeromycotina</taxon>
        <taxon>Glomeromycetes</taxon>
        <taxon>Diversisporales</taxon>
        <taxon>Gigasporaceae</taxon>
        <taxon>Dentiscutata</taxon>
    </lineage>
</organism>
<dbReference type="AlphaFoldDB" id="A0A9N9FKH3"/>
<reference evidence="2" key="1">
    <citation type="submission" date="2021-06" db="EMBL/GenBank/DDBJ databases">
        <authorList>
            <person name="Kallberg Y."/>
            <person name="Tangrot J."/>
            <person name="Rosling A."/>
        </authorList>
    </citation>
    <scope>NUCLEOTIDE SEQUENCE</scope>
    <source>
        <strain evidence="2">MA453B</strain>
    </source>
</reference>
<evidence type="ECO:0000256" key="1">
    <source>
        <dbReference type="SAM" id="Coils"/>
    </source>
</evidence>
<protein>
    <submittedName>
        <fullName evidence="2">10616_t:CDS:1</fullName>
    </submittedName>
</protein>
<comment type="caution">
    <text evidence="2">The sequence shown here is derived from an EMBL/GenBank/DDBJ whole genome shotgun (WGS) entry which is preliminary data.</text>
</comment>
<keyword evidence="1" id="KW-0175">Coiled coil</keyword>
<accession>A0A9N9FKH3</accession>
<dbReference type="EMBL" id="CAJVPY010001940">
    <property type="protein sequence ID" value="CAG8542645.1"/>
    <property type="molecule type" value="Genomic_DNA"/>
</dbReference>